<evidence type="ECO:0000256" key="1">
    <source>
        <dbReference type="SAM" id="MobiDB-lite"/>
    </source>
</evidence>
<feature type="compositionally biased region" description="Basic and acidic residues" evidence="1">
    <location>
        <begin position="177"/>
        <end position="188"/>
    </location>
</feature>
<keyword evidence="3" id="KW-1185">Reference proteome</keyword>
<evidence type="ECO:0000313" key="2">
    <source>
        <dbReference type="EMBL" id="ETN97698.1"/>
    </source>
</evidence>
<organism evidence="2 3">
    <name type="scientific">Reticulomyxa filosa</name>
    <dbReference type="NCBI Taxonomy" id="46433"/>
    <lineage>
        <taxon>Eukaryota</taxon>
        <taxon>Sar</taxon>
        <taxon>Rhizaria</taxon>
        <taxon>Retaria</taxon>
        <taxon>Foraminifera</taxon>
        <taxon>Monothalamids</taxon>
        <taxon>Reticulomyxidae</taxon>
        <taxon>Reticulomyxa</taxon>
    </lineage>
</organism>
<sequence>MSFFYKTKNNVFQIKKYEIKYHLTNVTVFFIFHTIKSILKYKYMYVEILCLFWKKSKIITYEVQKHCLVQKNKQVQVSVRSQVLSWCRTKKKKKKSRKRVFGICLMKFSAHVNRKESSPSISKPLSGVDAALSLVETKEEKKKRDILWVALLKKEGEEEEEEKEKEEESKGKRAKPDRRESDKAQTKI</sequence>
<comment type="caution">
    <text evidence="2">The sequence shown here is derived from an EMBL/GenBank/DDBJ whole genome shotgun (WGS) entry which is preliminary data.</text>
</comment>
<dbReference type="AlphaFoldDB" id="X6L8E3"/>
<gene>
    <name evidence="2" type="ORF">RFI_39828</name>
</gene>
<protein>
    <submittedName>
        <fullName evidence="2">Uncharacterized protein</fullName>
    </submittedName>
</protein>
<accession>X6L8E3</accession>
<dbReference type="Proteomes" id="UP000023152">
    <property type="component" value="Unassembled WGS sequence"/>
</dbReference>
<proteinExistence type="predicted"/>
<evidence type="ECO:0000313" key="3">
    <source>
        <dbReference type="Proteomes" id="UP000023152"/>
    </source>
</evidence>
<feature type="region of interest" description="Disordered" evidence="1">
    <location>
        <begin position="155"/>
        <end position="188"/>
    </location>
</feature>
<name>X6L8E3_RETFI</name>
<reference evidence="2 3" key="1">
    <citation type="journal article" date="2013" name="Curr. Biol.">
        <title>The Genome of the Foraminiferan Reticulomyxa filosa.</title>
        <authorList>
            <person name="Glockner G."/>
            <person name="Hulsmann N."/>
            <person name="Schleicher M."/>
            <person name="Noegel A.A."/>
            <person name="Eichinger L."/>
            <person name="Gallinger C."/>
            <person name="Pawlowski J."/>
            <person name="Sierra R."/>
            <person name="Euteneuer U."/>
            <person name="Pillet L."/>
            <person name="Moustafa A."/>
            <person name="Platzer M."/>
            <person name="Groth M."/>
            <person name="Szafranski K."/>
            <person name="Schliwa M."/>
        </authorList>
    </citation>
    <scope>NUCLEOTIDE SEQUENCE [LARGE SCALE GENOMIC DNA]</scope>
</reference>
<dbReference type="EMBL" id="ASPP01048900">
    <property type="protein sequence ID" value="ETN97698.1"/>
    <property type="molecule type" value="Genomic_DNA"/>
</dbReference>